<feature type="compositionally biased region" description="Basic and acidic residues" evidence="1">
    <location>
        <begin position="127"/>
        <end position="136"/>
    </location>
</feature>
<proteinExistence type="predicted"/>
<feature type="transmembrane region" description="Helical" evidence="2">
    <location>
        <begin position="38"/>
        <end position="58"/>
    </location>
</feature>
<organism evidence="4 5">
    <name type="scientific">Candidatus Thiodiazotropha taylori</name>
    <dbReference type="NCBI Taxonomy" id="2792791"/>
    <lineage>
        <taxon>Bacteria</taxon>
        <taxon>Pseudomonadati</taxon>
        <taxon>Pseudomonadota</taxon>
        <taxon>Gammaproteobacteria</taxon>
        <taxon>Chromatiales</taxon>
        <taxon>Sedimenticolaceae</taxon>
        <taxon>Candidatus Thiodiazotropha</taxon>
    </lineage>
</organism>
<dbReference type="EMBL" id="JAHHGM010000006">
    <property type="protein sequence ID" value="MBT2988958.1"/>
    <property type="molecule type" value="Genomic_DNA"/>
</dbReference>
<evidence type="ECO:0000256" key="2">
    <source>
        <dbReference type="SAM" id="Phobius"/>
    </source>
</evidence>
<keyword evidence="2" id="KW-0472">Membrane</keyword>
<evidence type="ECO:0000313" key="4">
    <source>
        <dbReference type="EMBL" id="MBT2988958.1"/>
    </source>
</evidence>
<dbReference type="Proteomes" id="UP000770889">
    <property type="component" value="Unassembled WGS sequence"/>
</dbReference>
<gene>
    <name evidence="4" type="ORF">KME65_08325</name>
</gene>
<reference evidence="4 5" key="1">
    <citation type="submission" date="2021-05" db="EMBL/GenBank/DDBJ databases">
        <title>Genetic and Functional Diversity in Clade A Lucinid endosymbionts from the Bahamas.</title>
        <authorList>
            <person name="Giani N.M."/>
            <person name="Engel A.S."/>
            <person name="Campbell B.J."/>
        </authorList>
    </citation>
    <scope>NUCLEOTIDE SEQUENCE [LARGE SCALE GENOMIC DNA]</scope>
    <source>
        <strain evidence="4">LUC16012Gg_MoonRockCtena</strain>
    </source>
</reference>
<comment type="caution">
    <text evidence="4">The sequence shown here is derived from an EMBL/GenBank/DDBJ whole genome shotgun (WGS) entry which is preliminary data.</text>
</comment>
<name>A0A944MBP7_9GAMM</name>
<evidence type="ECO:0000259" key="3">
    <source>
        <dbReference type="Pfam" id="PF16537"/>
    </source>
</evidence>
<dbReference type="AlphaFoldDB" id="A0A944MBP7"/>
<evidence type="ECO:0000256" key="1">
    <source>
        <dbReference type="SAM" id="MobiDB-lite"/>
    </source>
</evidence>
<dbReference type="Pfam" id="PF16537">
    <property type="entry name" value="T2SSB"/>
    <property type="match status" value="1"/>
</dbReference>
<protein>
    <submittedName>
        <fullName evidence="4">General secretion pathway protein GspB</fullName>
    </submittedName>
</protein>
<keyword evidence="2" id="KW-1133">Transmembrane helix</keyword>
<dbReference type="GO" id="GO:0015627">
    <property type="term" value="C:type II protein secretion system complex"/>
    <property type="evidence" value="ECO:0007669"/>
    <property type="project" value="InterPro"/>
</dbReference>
<feature type="domain" description="Type II secretion system protein GspB C-terminal" evidence="3">
    <location>
        <begin position="170"/>
        <end position="228"/>
    </location>
</feature>
<keyword evidence="2" id="KW-0812">Transmembrane</keyword>
<feature type="region of interest" description="Disordered" evidence="1">
    <location>
        <begin position="96"/>
        <end position="136"/>
    </location>
</feature>
<sequence length="232" mass="25460">MSLILEALKKAERQHKLGEVPKISPNAEQPATTGPHGMGWVMMALLALILLGVGIYLGSNNWLSPQTRVEADVSRSEAKPGDGTQNKEQLMVAPVQTEERDIPAEPPPPDAIAEDGGESRQAIPTPREIEIEPPRDKEIEAPRVAVSEPVPPPPPPKPLHEMPSGFVAHLPAMNIDIHSYDTRPAKRYVLINMEKYREGDYLAEGPRVVEILPQGAVMEHLGERFILPIGNQ</sequence>
<evidence type="ECO:0000313" key="5">
    <source>
        <dbReference type="Proteomes" id="UP000770889"/>
    </source>
</evidence>
<dbReference type="InterPro" id="IPR032389">
    <property type="entry name" value="GspB_C"/>
</dbReference>
<accession>A0A944MBP7</accession>